<dbReference type="CDD" id="cd02801">
    <property type="entry name" value="DUS_like_FMN"/>
    <property type="match status" value="1"/>
</dbReference>
<dbReference type="GO" id="GO:0000049">
    <property type="term" value="F:tRNA binding"/>
    <property type="evidence" value="ECO:0007669"/>
    <property type="project" value="UniProtKB-KW"/>
</dbReference>
<keyword evidence="4 9" id="KW-0288">FMN</keyword>
<keyword evidence="3 9" id="KW-0285">Flavoprotein</keyword>
<keyword evidence="11" id="KW-0547">Nucleotide-binding</keyword>
<dbReference type="PIRSF" id="PIRSF006621">
    <property type="entry name" value="Dus"/>
    <property type="match status" value="1"/>
</dbReference>
<dbReference type="EMBL" id="QOPE01000021">
    <property type="protein sequence ID" value="RCL40796.1"/>
    <property type="molecule type" value="Genomic_DNA"/>
</dbReference>
<dbReference type="Pfam" id="PF01207">
    <property type="entry name" value="Dus"/>
    <property type="match status" value="1"/>
</dbReference>
<dbReference type="InterPro" id="IPR035587">
    <property type="entry name" value="DUS-like_FMN-bd"/>
</dbReference>
<keyword evidence="5 9" id="KW-0819">tRNA processing</keyword>
<evidence type="ECO:0000256" key="1">
    <source>
        <dbReference type="ARBA" id="ARBA00001917"/>
    </source>
</evidence>
<dbReference type="InterPro" id="IPR018517">
    <property type="entry name" value="tRNA_hU_synthase_CS"/>
</dbReference>
<evidence type="ECO:0000256" key="11">
    <source>
        <dbReference type="PIRSR" id="PIRSR006621-2"/>
    </source>
</evidence>
<gene>
    <name evidence="13" type="ORF">DBW96_03060</name>
</gene>
<dbReference type="GO" id="GO:0050660">
    <property type="term" value="F:flavin adenine dinucleotide binding"/>
    <property type="evidence" value="ECO:0007669"/>
    <property type="project" value="InterPro"/>
</dbReference>
<feature type="binding site" evidence="11">
    <location>
        <begin position="195"/>
        <end position="197"/>
    </location>
    <ligand>
        <name>FMN</name>
        <dbReference type="ChEBI" id="CHEBI:58210"/>
    </ligand>
</feature>
<accession>A0A368BVP5</accession>
<protein>
    <recommendedName>
        <fullName evidence="9">tRNA-dihydrouridine synthase</fullName>
        <ecNumber evidence="9">1.3.1.-</ecNumber>
    </recommendedName>
</protein>
<dbReference type="InterPro" id="IPR013785">
    <property type="entry name" value="Aldolase_TIM"/>
</dbReference>
<evidence type="ECO:0000256" key="6">
    <source>
        <dbReference type="ARBA" id="ARBA00022857"/>
    </source>
</evidence>
<keyword evidence="2" id="KW-0820">tRNA-binding</keyword>
<dbReference type="PROSITE" id="PS01136">
    <property type="entry name" value="UPF0034"/>
    <property type="match status" value="1"/>
</dbReference>
<organism evidence="13 14">
    <name type="scientific">SAR86 cluster bacterium</name>
    <dbReference type="NCBI Taxonomy" id="2030880"/>
    <lineage>
        <taxon>Bacteria</taxon>
        <taxon>Pseudomonadati</taxon>
        <taxon>Pseudomonadota</taxon>
        <taxon>Gammaproteobacteria</taxon>
        <taxon>SAR86 cluster</taxon>
    </lineage>
</organism>
<dbReference type="NCBIfam" id="NF008774">
    <property type="entry name" value="PRK11815.1"/>
    <property type="match status" value="1"/>
</dbReference>
<evidence type="ECO:0000256" key="10">
    <source>
        <dbReference type="PIRSR" id="PIRSR006621-1"/>
    </source>
</evidence>
<feature type="active site" description="Proton donor" evidence="10">
    <location>
        <position position="84"/>
    </location>
</feature>
<evidence type="ECO:0000256" key="8">
    <source>
        <dbReference type="ARBA" id="ARBA00023002"/>
    </source>
</evidence>
<keyword evidence="8 9" id="KW-0560">Oxidoreductase</keyword>
<comment type="cofactor">
    <cofactor evidence="1 9 11">
        <name>FMN</name>
        <dbReference type="ChEBI" id="CHEBI:58210"/>
    </cofactor>
</comment>
<keyword evidence="6" id="KW-0521">NADP</keyword>
<feature type="domain" description="DUS-like FMN-binding" evidence="12">
    <location>
        <begin position="1"/>
        <end position="296"/>
    </location>
</feature>
<dbReference type="Proteomes" id="UP000253307">
    <property type="component" value="Unassembled WGS sequence"/>
</dbReference>
<dbReference type="InterPro" id="IPR001269">
    <property type="entry name" value="DUS_fam"/>
</dbReference>
<comment type="function">
    <text evidence="9">Catalyzes the synthesis of 5,6-dihydrouridine (D), a modified base found in the D-loop of most tRNAs, via the reduction of the C5-C6 double bond in target uridines.</text>
</comment>
<evidence type="ECO:0000256" key="3">
    <source>
        <dbReference type="ARBA" id="ARBA00022630"/>
    </source>
</evidence>
<evidence type="ECO:0000313" key="13">
    <source>
        <dbReference type="EMBL" id="RCL40796.1"/>
    </source>
</evidence>
<evidence type="ECO:0000256" key="4">
    <source>
        <dbReference type="ARBA" id="ARBA00022643"/>
    </source>
</evidence>
<dbReference type="Gene3D" id="3.20.20.70">
    <property type="entry name" value="Aldolase class I"/>
    <property type="match status" value="1"/>
</dbReference>
<evidence type="ECO:0000256" key="7">
    <source>
        <dbReference type="ARBA" id="ARBA00022884"/>
    </source>
</evidence>
<name>A0A368BVP5_9GAMM</name>
<dbReference type="PANTHER" id="PTHR42907:SF1">
    <property type="entry name" value="FMN-LINKED OXIDOREDUCTASES SUPERFAMILY PROTEIN"/>
    <property type="match status" value="1"/>
</dbReference>
<evidence type="ECO:0000313" key="14">
    <source>
        <dbReference type="Proteomes" id="UP000253307"/>
    </source>
</evidence>
<evidence type="ECO:0000256" key="9">
    <source>
        <dbReference type="PIRNR" id="PIRNR006621"/>
    </source>
</evidence>
<feature type="binding site" evidence="11">
    <location>
        <position position="155"/>
    </location>
    <ligand>
        <name>FMN</name>
        <dbReference type="ChEBI" id="CHEBI:58210"/>
    </ligand>
</feature>
<feature type="binding site" evidence="11">
    <location>
        <position position="54"/>
    </location>
    <ligand>
        <name>FMN</name>
        <dbReference type="ChEBI" id="CHEBI:58210"/>
    </ligand>
</feature>
<keyword evidence="7" id="KW-0694">RNA-binding</keyword>
<reference evidence="13 14" key="1">
    <citation type="journal article" date="2018" name="Microbiome">
        <title>Fine metagenomic profile of the Mediterranean stratified and mixed water columns revealed by assembly and recruitment.</title>
        <authorList>
            <person name="Haro-Moreno J.M."/>
            <person name="Lopez-Perez M."/>
            <person name="De La Torre J.R."/>
            <person name="Picazo A."/>
            <person name="Camacho A."/>
            <person name="Rodriguez-Valera F."/>
        </authorList>
    </citation>
    <scope>NUCLEOTIDE SEQUENCE [LARGE SCALE GENOMIC DNA]</scope>
    <source>
        <strain evidence="13">MED-G82</strain>
    </source>
</reference>
<evidence type="ECO:0000259" key="12">
    <source>
        <dbReference type="Pfam" id="PF01207"/>
    </source>
</evidence>
<evidence type="ECO:0000256" key="5">
    <source>
        <dbReference type="ARBA" id="ARBA00022694"/>
    </source>
</evidence>
<dbReference type="SUPFAM" id="SSF51395">
    <property type="entry name" value="FMN-linked oxidoreductases"/>
    <property type="match status" value="1"/>
</dbReference>
<comment type="caution">
    <text evidence="13">The sequence shown here is derived from an EMBL/GenBank/DDBJ whole genome shotgun (WGS) entry which is preliminary data.</text>
</comment>
<dbReference type="EC" id="1.3.1.-" evidence="9"/>
<dbReference type="AlphaFoldDB" id="A0A368BVP5"/>
<sequence>MMQCTDIHDRYLMRLITKKSFLYTEMVTTGAIIHGNALHQLDFNKSIESPVALQLGGSNPDELAKCSEIAESMGYDEINLNLGCPSERVQKGSFGACLMIESKLVQRCLNSMKQSVSIPVTAKCRTGIDKIEDYDFLRSFVEGIANQNIATIIIHARNAILKGLSPRQNRTIPPLKYEYVYRIKEDFPELEIIINGGIGSLIEAKNHLQKVDGVMLGRAPYDNPMMLEGVDSEIFGEPKKQILRLDILKEYLNYLKELDNPNIRLNQVLKHIYGLNKGLKNARKYRYEINQIMKEGNLSGSFERLSSYLF</sequence>
<evidence type="ECO:0000256" key="2">
    <source>
        <dbReference type="ARBA" id="ARBA00022555"/>
    </source>
</evidence>
<dbReference type="InterPro" id="IPR004653">
    <property type="entry name" value="DusA"/>
</dbReference>
<dbReference type="PANTHER" id="PTHR42907">
    <property type="entry name" value="FMN-LINKED OXIDOREDUCTASES SUPERFAMILY PROTEIN"/>
    <property type="match status" value="1"/>
</dbReference>
<dbReference type="GO" id="GO:0017150">
    <property type="term" value="F:tRNA dihydrouridine synthase activity"/>
    <property type="evidence" value="ECO:0007669"/>
    <property type="project" value="InterPro"/>
</dbReference>
<feature type="binding site" evidence="11">
    <location>
        <begin position="217"/>
        <end position="218"/>
    </location>
    <ligand>
        <name>FMN</name>
        <dbReference type="ChEBI" id="CHEBI:58210"/>
    </ligand>
</feature>
<comment type="similarity">
    <text evidence="9">Belongs to the dus family.</text>
</comment>
<feature type="binding site" evidence="11">
    <location>
        <position position="123"/>
    </location>
    <ligand>
        <name>FMN</name>
        <dbReference type="ChEBI" id="CHEBI:58210"/>
    </ligand>
</feature>
<dbReference type="Gene3D" id="1.20.120.1460">
    <property type="match status" value="1"/>
</dbReference>
<proteinExistence type="inferred from homology"/>